<evidence type="ECO:0000256" key="15">
    <source>
        <dbReference type="ARBA" id="ARBA00041712"/>
    </source>
</evidence>
<keyword evidence="6" id="KW-0812">Transmembrane</keyword>
<evidence type="ECO:0000256" key="12">
    <source>
        <dbReference type="ARBA" id="ARBA00023211"/>
    </source>
</evidence>
<evidence type="ECO:0000256" key="10">
    <source>
        <dbReference type="ARBA" id="ARBA00023034"/>
    </source>
</evidence>
<evidence type="ECO:0000256" key="16">
    <source>
        <dbReference type="ARBA" id="ARBA00049421"/>
    </source>
</evidence>
<evidence type="ECO:0000256" key="11">
    <source>
        <dbReference type="ARBA" id="ARBA00023136"/>
    </source>
</evidence>
<dbReference type="GO" id="GO:0030145">
    <property type="term" value="F:manganese ion binding"/>
    <property type="evidence" value="ECO:0007669"/>
    <property type="project" value="UniProtKB-UniRule"/>
</dbReference>
<proteinExistence type="inferred from homology"/>
<dbReference type="GO" id="GO:0006487">
    <property type="term" value="P:protein N-linked glycosylation"/>
    <property type="evidence" value="ECO:0007669"/>
    <property type="project" value="TreeGrafter"/>
</dbReference>
<dbReference type="InterPro" id="IPR052261">
    <property type="entry name" value="Glycosyltransferase_13"/>
</dbReference>
<evidence type="ECO:0000256" key="7">
    <source>
        <dbReference type="ARBA" id="ARBA00022723"/>
    </source>
</evidence>
<evidence type="ECO:0000256" key="6">
    <source>
        <dbReference type="ARBA" id="ARBA00022692"/>
    </source>
</evidence>
<evidence type="ECO:0000256" key="14">
    <source>
        <dbReference type="ARBA" id="ARBA00038949"/>
    </source>
</evidence>
<dbReference type="PANTHER" id="PTHR10468:SF0">
    <property type="entry name" value="ALPHA-1,3-MANNOSYL-GLYCOPROTEIN 2-BETA-N-ACETYLGLUCOSAMINYLTRANSFERASE"/>
    <property type="match status" value="1"/>
</dbReference>
<dbReference type="Pfam" id="PF03071">
    <property type="entry name" value="GNT-I"/>
    <property type="match status" value="2"/>
</dbReference>
<evidence type="ECO:0000256" key="13">
    <source>
        <dbReference type="ARBA" id="ARBA00037706"/>
    </source>
</evidence>
<dbReference type="EC" id="2.4.1.101" evidence="14 17"/>
<evidence type="ECO:0000256" key="4">
    <source>
        <dbReference type="ARBA" id="ARBA00022676"/>
    </source>
</evidence>
<feature type="coiled-coil region" evidence="18">
    <location>
        <begin position="7"/>
        <end position="34"/>
    </location>
</feature>
<dbReference type="GO" id="GO:0000139">
    <property type="term" value="C:Golgi membrane"/>
    <property type="evidence" value="ECO:0007669"/>
    <property type="project" value="UniProtKB-SubCell"/>
</dbReference>
<reference evidence="20" key="1">
    <citation type="submission" date="2022-11" db="UniProtKB">
        <authorList>
            <consortium name="WormBaseParasite"/>
        </authorList>
    </citation>
    <scope>IDENTIFICATION</scope>
</reference>
<keyword evidence="10 17" id="KW-0333">Golgi apparatus</keyword>
<comment type="subcellular location">
    <subcellularLocation>
        <location evidence="1 17">Golgi apparatus membrane</location>
        <topology evidence="1 17">Single-pass type II membrane protein</topology>
    </subcellularLocation>
</comment>
<evidence type="ECO:0000256" key="1">
    <source>
        <dbReference type="ARBA" id="ARBA00004323"/>
    </source>
</evidence>
<dbReference type="InterPro" id="IPR004139">
    <property type="entry name" value="Glyco_trans_13"/>
</dbReference>
<dbReference type="GO" id="GO:0003827">
    <property type="term" value="F:alpha-1,3-mannosylglycoprotein 2-beta-N-acetylglucosaminyltransferase activity"/>
    <property type="evidence" value="ECO:0007669"/>
    <property type="project" value="UniProtKB-UniRule"/>
</dbReference>
<keyword evidence="19" id="KW-1185">Reference proteome</keyword>
<keyword evidence="18" id="KW-0175">Coiled coil</keyword>
<keyword evidence="4 17" id="KW-0328">Glycosyltransferase</keyword>
<keyword evidence="9" id="KW-1133">Transmembrane helix</keyword>
<comment type="pathway">
    <text evidence="2 17">Protein modification; protein glycosylation.</text>
</comment>
<dbReference type="InterPro" id="IPR029044">
    <property type="entry name" value="Nucleotide-diphossugar_trans"/>
</dbReference>
<dbReference type="AlphaFoldDB" id="A0A915J5R2"/>
<sequence>GEDHDSIDDLQLKIDRVEEVVKNQLEENKKLLRNIQLQNITIDVRSIVTVQPEIDYSKARIAVLVISCNRPNALKNVIDQLLKLRSSVEQFPVIVSQDCFHDESLNVIKNYGSQITHIQHPDNTPITLPPKETKFLGYYKLARHYRWALNKTFYDFGHESVIIVEGERETFWDDWMRHPDQRKNRACIRPEISRTAMSLHGKVGVSKGLYFDKHLKFIKLNDKYVNFSRLDTSYLLKDNYDEPFVKLVYSTTLVDNWNALLALTADDKKLHPKSLRLTYTDQNSFNSLAKSAKIMEDAKAGVPRMAYRGIVTFMYKQTRVYLTPLPGWTQYDVSWT</sequence>
<accession>A0A915J5R2</accession>
<keyword evidence="5" id="KW-0808">Transferase</keyword>
<comment type="catalytic activity">
    <reaction evidence="16 17">
        <text>N(4)-(alpha-D-Man-(1-&gt;3)-[alpha-D-Man-(1-&gt;3)-[alpha-D-Man-(1-&gt;6)]-alpha-D-Man-(1-&gt;6)]-beta-D-Man-(1-&gt;4)-beta-D-GlcNAc-(1-&gt;4)-beta-D-GlcNAc)-L-asparaginyl-[protein] (N-glucan mannose isomer 5A1,2) + UDP-N-acetyl-alpha-D-glucosamine = N(4)-{beta-D-GlcNAc-(1-&gt;2)-alpha-D-Man-(1-&gt;3)-[alpha-D-Man-(1-&gt;3)-[alpha-D-Man-(1-&gt;6)]-alpha-D-Man-(1-&gt;6)]-beta-D-Man-(1-&gt;4)-beta-D-GlcNAc-(1-&gt;4)-beta-D-GlcNAc}-L-asparaginyl-[protein] + UDP + H(+)</text>
        <dbReference type="Rhea" id="RHEA:11456"/>
        <dbReference type="Rhea" id="RHEA-COMP:14367"/>
        <dbReference type="Rhea" id="RHEA-COMP:14368"/>
        <dbReference type="ChEBI" id="CHEBI:15378"/>
        <dbReference type="ChEBI" id="CHEBI:57705"/>
        <dbReference type="ChEBI" id="CHEBI:58223"/>
        <dbReference type="ChEBI" id="CHEBI:59087"/>
        <dbReference type="ChEBI" id="CHEBI:60625"/>
        <dbReference type="EC" id="2.4.1.101"/>
    </reaction>
</comment>
<evidence type="ECO:0000256" key="8">
    <source>
        <dbReference type="ARBA" id="ARBA00022968"/>
    </source>
</evidence>
<comment type="similarity">
    <text evidence="3 17">Belongs to the glycosyltransferase 13 family.</text>
</comment>
<keyword evidence="11" id="KW-0472">Membrane</keyword>
<name>A0A915J5R2_ROMCU</name>
<comment type="cofactor">
    <cofactor evidence="17">
        <name>Mn(2+)</name>
        <dbReference type="ChEBI" id="CHEBI:29035"/>
    </cofactor>
    <text evidence="17">The cofactor is mostly bound to the substrate.</text>
</comment>
<evidence type="ECO:0000313" key="19">
    <source>
        <dbReference type="Proteomes" id="UP000887565"/>
    </source>
</evidence>
<evidence type="ECO:0000256" key="9">
    <source>
        <dbReference type="ARBA" id="ARBA00022989"/>
    </source>
</evidence>
<evidence type="ECO:0000256" key="2">
    <source>
        <dbReference type="ARBA" id="ARBA00004922"/>
    </source>
</evidence>
<dbReference type="WBParaSite" id="nRc.2.0.1.t21068-RA">
    <property type="protein sequence ID" value="nRc.2.0.1.t21068-RA"/>
    <property type="gene ID" value="nRc.2.0.1.g21068"/>
</dbReference>
<keyword evidence="12 17" id="KW-0464">Manganese</keyword>
<evidence type="ECO:0000256" key="17">
    <source>
        <dbReference type="RuleBase" id="RU368119"/>
    </source>
</evidence>
<protein>
    <recommendedName>
        <fullName evidence="14 17">Alpha-1,3-mannosyl-glycoprotein 2-beta-N-acetylglucosaminyltransferase</fullName>
        <shortName evidence="17">GNT-I</shortName>
        <shortName evidence="17">GlcNAc-T I</shortName>
        <ecNumber evidence="14 17">2.4.1.101</ecNumber>
    </recommendedName>
    <alternativeName>
        <fullName evidence="15 17">N-glycosyl-oligosaccharide-glycoprotein N-acetylglucosaminyltransferase I</fullName>
    </alternativeName>
</protein>
<evidence type="ECO:0000256" key="18">
    <source>
        <dbReference type="SAM" id="Coils"/>
    </source>
</evidence>
<dbReference type="PANTHER" id="PTHR10468">
    <property type="entry name" value="PROTEIN O-LINKED-MANNOSE BETA-1,2-N-ACETYLGLUCOSAMINYLTRANSFERASE 1/ALPHA-1,3-MANNOSYL-GLYCOPROTEIN 2-BETA-N-ACETYLGLUCOSAMINYLTRANSFERASE"/>
    <property type="match status" value="1"/>
</dbReference>
<dbReference type="SUPFAM" id="SSF53448">
    <property type="entry name" value="Nucleotide-diphospho-sugar transferases"/>
    <property type="match status" value="2"/>
</dbReference>
<comment type="function">
    <text evidence="13 17">Initiates complex N-linked carbohydrate formation. Essential for the conversion of high-mannose to hybrid and complex N-glycans.</text>
</comment>
<keyword evidence="7 17" id="KW-0479">Metal-binding</keyword>
<evidence type="ECO:0000256" key="5">
    <source>
        <dbReference type="ARBA" id="ARBA00022679"/>
    </source>
</evidence>
<dbReference type="Gene3D" id="3.10.180.20">
    <property type="entry name" value="N-Acetylglucosaminyltransferase I, Domain 2"/>
    <property type="match status" value="1"/>
</dbReference>
<evidence type="ECO:0000313" key="20">
    <source>
        <dbReference type="WBParaSite" id="nRc.2.0.1.t21068-RA"/>
    </source>
</evidence>
<organism evidence="19 20">
    <name type="scientific">Romanomermis culicivorax</name>
    <name type="common">Nematode worm</name>
    <dbReference type="NCBI Taxonomy" id="13658"/>
    <lineage>
        <taxon>Eukaryota</taxon>
        <taxon>Metazoa</taxon>
        <taxon>Ecdysozoa</taxon>
        <taxon>Nematoda</taxon>
        <taxon>Enoplea</taxon>
        <taxon>Dorylaimia</taxon>
        <taxon>Mermithida</taxon>
        <taxon>Mermithoidea</taxon>
        <taxon>Mermithidae</taxon>
        <taxon>Romanomermis</taxon>
    </lineage>
</organism>
<dbReference type="OMA" id="QITHIQH"/>
<keyword evidence="8 17" id="KW-0735">Signal-anchor</keyword>
<dbReference type="Gene3D" id="3.90.550.10">
    <property type="entry name" value="Spore Coat Polysaccharide Biosynthesis Protein SpsA, Chain A"/>
    <property type="match status" value="2"/>
</dbReference>
<evidence type="ECO:0000256" key="3">
    <source>
        <dbReference type="ARBA" id="ARBA00006492"/>
    </source>
</evidence>
<dbReference type="Proteomes" id="UP000887565">
    <property type="component" value="Unplaced"/>
</dbReference>